<reference evidence="2 3" key="1">
    <citation type="journal article" date="2012" name="Science">
        <title>Ecological populations of bacteria act as socially cohesive units of antibiotic production and resistance.</title>
        <authorList>
            <person name="Cordero O.X."/>
            <person name="Wildschutte H."/>
            <person name="Kirkup B."/>
            <person name="Proehl S."/>
            <person name="Ngo L."/>
            <person name="Hussain F."/>
            <person name="Le Roux F."/>
            <person name="Mincer T."/>
            <person name="Polz M.F."/>
        </authorList>
    </citation>
    <scope>NUCLEOTIDE SEQUENCE [LARGE SCALE GENOMIC DNA]</scope>
    <source>
        <strain evidence="2 3">5S-186</strain>
    </source>
</reference>
<dbReference type="Pfam" id="PF15515">
    <property type="entry name" value="MvaI_BcnI"/>
    <property type="match status" value="1"/>
</dbReference>
<dbReference type="EMBL" id="AJYJ02000001">
    <property type="protein sequence ID" value="OEF23106.1"/>
    <property type="molecule type" value="Genomic_DNA"/>
</dbReference>
<dbReference type="InterPro" id="IPR043004">
    <property type="entry name" value="MvaI_BcnI_cat"/>
</dbReference>
<accession>A0ABX3B0S1</accession>
<protein>
    <recommendedName>
        <fullName evidence="1">MvaI/BcnI restriction endonuclease domain-containing protein</fullName>
    </recommendedName>
</protein>
<dbReference type="Proteomes" id="UP000095059">
    <property type="component" value="Unassembled WGS sequence"/>
</dbReference>
<name>A0ABX3B0S1_ALILO</name>
<dbReference type="InterPro" id="IPR029127">
    <property type="entry name" value="MvaI_BcnI"/>
</dbReference>
<organism evidence="2 3">
    <name type="scientific">Aliivibrio logei 5S-186</name>
    <dbReference type="NCBI Taxonomy" id="626086"/>
    <lineage>
        <taxon>Bacteria</taxon>
        <taxon>Pseudomonadati</taxon>
        <taxon>Pseudomonadota</taxon>
        <taxon>Gammaproteobacteria</taxon>
        <taxon>Vibrionales</taxon>
        <taxon>Vibrionaceae</taxon>
        <taxon>Aliivibrio</taxon>
    </lineage>
</organism>
<proteinExistence type="predicted"/>
<dbReference type="Gene3D" id="3.40.210.20">
    <property type="entry name" value="MvaI/BcnI restriction endonuclease, catalytic domain"/>
    <property type="match status" value="1"/>
</dbReference>
<evidence type="ECO:0000313" key="2">
    <source>
        <dbReference type="EMBL" id="OEF23106.1"/>
    </source>
</evidence>
<gene>
    <name evidence="2" type="ORF">A1Q5_00330</name>
</gene>
<dbReference type="RefSeq" id="WP_017022613.1">
    <property type="nucleotide sequence ID" value="NZ_AJYJ02000001.1"/>
</dbReference>
<sequence>MYEFNHLDHLDIQDLESVQEQLKVHGCTIALIKSLPKNANDKNQIYIHSDASLLNSIFDLRFSDRGDSTSETKRSSEPGKSIPQAVFHQFSWLSSQGELHNTKACKTIIYAQYPEARLSGFITNNGEIPRSISIDYTKSNGLQPRYIAIGATPTGSAIAMMLVNPGPGFIKQFDDLDNYYGSKVCKAIEIEHGKDDRSNKLEQILTKKVGGQTLLGCRYDKEGKTIPFTATQVHGYTLEHACGIKPNSDKEGDIFGIELKCFTRKKLTLFTPEPDGGLYSESYASFMVTYGYNKEDDRDTYRFTGLHRAYIENQKTKLTLKIYCFQTIEEIDLQGNKTKHIERKCYDPKKPITKQMNGMEVVLEDREGNIAASWSLERLLNCWGAKHNEVVYVPATKEENLDSETVSQGYKWNITFSDTVLWCKNTNAEKLFQAIHSGTIYLDPAPKYSKVDPKMNKRRSQWRINDIYKAADELYETKIIKKITN</sequence>
<comment type="caution">
    <text evidence="2">The sequence shown here is derived from an EMBL/GenBank/DDBJ whole genome shotgun (WGS) entry which is preliminary data.</text>
</comment>
<evidence type="ECO:0000313" key="3">
    <source>
        <dbReference type="Proteomes" id="UP000095059"/>
    </source>
</evidence>
<keyword evidence="3" id="KW-1185">Reference proteome</keyword>
<evidence type="ECO:0000259" key="1">
    <source>
        <dbReference type="Pfam" id="PF15515"/>
    </source>
</evidence>
<feature type="domain" description="MvaI/BcnI restriction endonuclease" evidence="1">
    <location>
        <begin position="231"/>
        <end position="466"/>
    </location>
</feature>